<evidence type="ECO:0000256" key="3">
    <source>
        <dbReference type="RuleBase" id="RU003750"/>
    </source>
</evidence>
<name>A0A366MAY3_9EURY</name>
<dbReference type="GO" id="GO:0000287">
    <property type="term" value="F:magnesium ion binding"/>
    <property type="evidence" value="ECO:0007669"/>
    <property type="project" value="UniProtKB-UniRule"/>
</dbReference>
<dbReference type="Gene3D" id="1.20.120.1760">
    <property type="match status" value="1"/>
</dbReference>
<feature type="transmembrane region" description="Helical" evidence="2">
    <location>
        <begin position="47"/>
        <end position="70"/>
    </location>
</feature>
<keyword evidence="2" id="KW-0472">Membrane</keyword>
<gene>
    <name evidence="4" type="ORF">ALNOE001_09700</name>
</gene>
<organism evidence="4 5">
    <name type="scientific">Candidatus Methanobinarius endosymbioticus</name>
    <dbReference type="NCBI Taxonomy" id="2006182"/>
    <lineage>
        <taxon>Archaea</taxon>
        <taxon>Methanobacteriati</taxon>
        <taxon>Methanobacteriota</taxon>
        <taxon>Methanomada group</taxon>
        <taxon>Methanobacteria</taxon>
        <taxon>Methanobacteriales</taxon>
        <taxon>Methanobacteriaceae</taxon>
        <taxon>Candidatus Methanobinarius</taxon>
    </lineage>
</organism>
<comment type="subcellular location">
    <subcellularLocation>
        <location evidence="2">Cell membrane</location>
        <topology evidence="2">Multi-pass membrane protein</topology>
    </subcellularLocation>
</comment>
<dbReference type="GO" id="GO:0005886">
    <property type="term" value="C:plasma membrane"/>
    <property type="evidence" value="ECO:0007669"/>
    <property type="project" value="UniProtKB-SubCell"/>
</dbReference>
<dbReference type="Proteomes" id="UP000253099">
    <property type="component" value="Unassembled WGS sequence"/>
</dbReference>
<dbReference type="GO" id="GO:0008654">
    <property type="term" value="P:phospholipid biosynthetic process"/>
    <property type="evidence" value="ECO:0007669"/>
    <property type="project" value="UniProtKB-UniRule"/>
</dbReference>
<dbReference type="AlphaFoldDB" id="A0A366MAY3"/>
<comment type="caution">
    <text evidence="4">The sequence shown here is derived from an EMBL/GenBank/DDBJ whole genome shotgun (WGS) entry which is preliminary data.</text>
</comment>
<comment type="function">
    <text evidence="2">Catalyzes the formation of archaetidylinositol phosphate (AIP) from CDP-archaeol (CDP-ArOH or CDP-2,3-bis-(O-phytanyl)-sn-glycerol) and 1L-myo-inositol 1-phosphate (IP or 1D-myo-inositol 3-phosphate). AIP is a precursor of archaetidyl-myo-inositol (AI), an ether-type inositol phospholipid ubiquitously distributed in archaea membranes and essential for glycolipid biosynthesis in archaea.</text>
</comment>
<feature type="binding site" evidence="2">
    <location>
        <position position="86"/>
    </location>
    <ligand>
        <name>Mg(2+)</name>
        <dbReference type="ChEBI" id="CHEBI:18420"/>
        <label>2</label>
    </ligand>
</feature>
<comment type="catalytic activity">
    <reaction evidence="2">
        <text>CDP-2,3-bis-O-(phytanyl)-sn-glycerol + 1D-myo-inositol 3-phosphate = saturated 1-archaetidyl-1D-myo-inositol 3-phosphate + CMP + H(+)</text>
        <dbReference type="Rhea" id="RHEA:36823"/>
        <dbReference type="ChEBI" id="CHEBI:15378"/>
        <dbReference type="ChEBI" id="CHEBI:58401"/>
        <dbReference type="ChEBI" id="CHEBI:60377"/>
        <dbReference type="ChEBI" id="CHEBI:74004"/>
        <dbReference type="ChEBI" id="CHEBI:74006"/>
        <dbReference type="EC" id="2.7.8.39"/>
    </reaction>
</comment>
<dbReference type="InterPro" id="IPR054868">
    <property type="entry name" value="archin_ph_syn"/>
</dbReference>
<accession>A0A366MAY3</accession>
<feature type="binding site" evidence="2">
    <location>
        <position position="61"/>
    </location>
    <ligand>
        <name>Mg(2+)</name>
        <dbReference type="ChEBI" id="CHEBI:18420"/>
        <label>1</label>
    </ligand>
</feature>
<dbReference type="NCBIfam" id="NF040950">
    <property type="entry name" value="archin_ph_syn"/>
    <property type="match status" value="1"/>
</dbReference>
<feature type="binding site" evidence="2">
    <location>
        <position position="82"/>
    </location>
    <ligand>
        <name>Mg(2+)</name>
        <dbReference type="ChEBI" id="CHEBI:18420"/>
        <label>2</label>
    </ligand>
</feature>
<dbReference type="UniPathway" id="UPA00085"/>
<dbReference type="InterPro" id="IPR044270">
    <property type="entry name" value="AIP_synthase"/>
</dbReference>
<comment type="similarity">
    <text evidence="2 3">Belongs to the CDP-alcohol phosphatidyltransferase class-I family.</text>
</comment>
<proteinExistence type="inferred from homology"/>
<comment type="pathway">
    <text evidence="2">Lipid metabolism; phospholipid metabolism.</text>
</comment>
<keyword evidence="2" id="KW-0443">Lipid metabolism</keyword>
<dbReference type="HAMAP" id="MF_02242">
    <property type="entry name" value="AIP_synthase"/>
    <property type="match status" value="1"/>
</dbReference>
<keyword evidence="1 2" id="KW-0808">Transferase</keyword>
<reference evidence="4 5" key="1">
    <citation type="submission" date="2018-06" db="EMBL/GenBank/DDBJ databases">
        <title>Genomic insight into two independent archaeal endosymbiosis events.</title>
        <authorList>
            <person name="Lind A.E."/>
            <person name="Lewis W.H."/>
            <person name="Spang A."/>
            <person name="Guy L."/>
            <person name="Embley M.T."/>
            <person name="Ettema T.J.G."/>
        </authorList>
    </citation>
    <scope>NUCLEOTIDE SEQUENCE [LARGE SCALE GENOMIC DNA]</scope>
    <source>
        <strain evidence="4">NOE</strain>
    </source>
</reference>
<dbReference type="InterPro" id="IPR000462">
    <property type="entry name" value="CDP-OH_P_trans"/>
</dbReference>
<feature type="active site" description="Proton acceptor" evidence="2">
    <location>
        <position position="86"/>
    </location>
</feature>
<keyword evidence="2" id="KW-1208">Phospholipid metabolism</keyword>
<keyword evidence="2" id="KW-0812">Transmembrane</keyword>
<keyword evidence="2" id="KW-0444">Lipid biosynthesis</keyword>
<comment type="cofactor">
    <cofactor evidence="2">
        <name>Mn(2+)</name>
        <dbReference type="ChEBI" id="CHEBI:29035"/>
    </cofactor>
    <cofactor evidence="2">
        <name>Mg(2+)</name>
        <dbReference type="ChEBI" id="CHEBI:18420"/>
    </cofactor>
    <text evidence="2">Binds 2 Mg(2+) or Mn(2+) ions per subunit.</text>
</comment>
<evidence type="ECO:0000256" key="1">
    <source>
        <dbReference type="ARBA" id="ARBA00022679"/>
    </source>
</evidence>
<evidence type="ECO:0000313" key="5">
    <source>
        <dbReference type="Proteomes" id="UP000253099"/>
    </source>
</evidence>
<dbReference type="PROSITE" id="PS00379">
    <property type="entry name" value="CDP_ALCOHOL_P_TRANSF"/>
    <property type="match status" value="1"/>
</dbReference>
<dbReference type="GO" id="GO:0016780">
    <property type="term" value="F:phosphotransferase activity, for other substituted phosphate groups"/>
    <property type="evidence" value="ECO:0007669"/>
    <property type="project" value="UniProtKB-UniRule"/>
</dbReference>
<dbReference type="InterPro" id="IPR043130">
    <property type="entry name" value="CDP-OH_PTrfase_TM_dom"/>
</dbReference>
<keyword evidence="2" id="KW-0479">Metal-binding</keyword>
<protein>
    <recommendedName>
        <fullName evidence="2">Archaetidylinositol phosphate synthase</fullName>
        <shortName evidence="2">AIP synthase</shortName>
        <ecNumber evidence="2">2.7.8.39</ecNumber>
    </recommendedName>
</protein>
<keyword evidence="2" id="KW-1133">Transmembrane helix</keyword>
<feature type="transmembrane region" description="Helical" evidence="2">
    <location>
        <begin position="91"/>
        <end position="112"/>
    </location>
</feature>
<keyword evidence="5" id="KW-1185">Reference proteome</keyword>
<dbReference type="EC" id="2.7.8.39" evidence="2"/>
<feature type="binding site" evidence="2">
    <location>
        <position position="64"/>
    </location>
    <ligand>
        <name>Mg(2+)</name>
        <dbReference type="ChEBI" id="CHEBI:18420"/>
        <label>1</label>
    </ligand>
</feature>
<dbReference type="EMBL" id="NIZT01000025">
    <property type="protein sequence ID" value="RBQ23391.1"/>
    <property type="molecule type" value="Genomic_DNA"/>
</dbReference>
<sequence>MLERFRPLLKKILEPIAKRMNINPNILTLISPLIALIPAIFFARGDLLMGAIFILLSGIFDVFDGAIARYHDKTSDFGAFLDSTMDRISDAIIIIGLILGGFTTWLIGALAIHSAIMVSYVRARAESKGSECNVGIGERATRLLILVAGPIIAVFSNNSIYMNWTIVLLVILSYITVVQRIYHVWKATRYERINLEK</sequence>
<evidence type="ECO:0000256" key="2">
    <source>
        <dbReference type="HAMAP-Rule" id="MF_02242"/>
    </source>
</evidence>
<keyword evidence="2" id="KW-1003">Cell membrane</keyword>
<feature type="transmembrane region" description="Helical" evidence="2">
    <location>
        <begin position="21"/>
        <end position="41"/>
    </location>
</feature>
<feature type="binding site" evidence="2">
    <location>
        <position position="82"/>
    </location>
    <ligand>
        <name>Mg(2+)</name>
        <dbReference type="ChEBI" id="CHEBI:18420"/>
        <label>1</label>
    </ligand>
</feature>
<feature type="transmembrane region" description="Helical" evidence="2">
    <location>
        <begin position="160"/>
        <end position="182"/>
    </location>
</feature>
<keyword evidence="2" id="KW-0460">Magnesium</keyword>
<dbReference type="Pfam" id="PF01066">
    <property type="entry name" value="CDP-OH_P_transf"/>
    <property type="match status" value="1"/>
</dbReference>
<keyword evidence="2" id="KW-0464">Manganese</keyword>
<dbReference type="InterPro" id="IPR048254">
    <property type="entry name" value="CDP_ALCOHOL_P_TRANSF_CS"/>
</dbReference>
<evidence type="ECO:0000313" key="4">
    <source>
        <dbReference type="EMBL" id="RBQ23391.1"/>
    </source>
</evidence>
<feature type="binding site" evidence="2">
    <location>
        <position position="61"/>
    </location>
    <ligand>
        <name>Mg(2+)</name>
        <dbReference type="ChEBI" id="CHEBI:18420"/>
        <label>2</label>
    </ligand>
</feature>